<dbReference type="EMBL" id="CP060203">
    <property type="protein sequence ID" value="QNS42756.1"/>
    <property type="molecule type" value="Genomic_DNA"/>
</dbReference>
<protein>
    <submittedName>
        <fullName evidence="1">DNA alkylation repair protein</fullName>
    </submittedName>
</protein>
<dbReference type="CDD" id="cd06561">
    <property type="entry name" value="AlkD_like"/>
    <property type="match status" value="1"/>
</dbReference>
<dbReference type="SUPFAM" id="SSF48371">
    <property type="entry name" value="ARM repeat"/>
    <property type="match status" value="1"/>
</dbReference>
<keyword evidence="2" id="KW-1185">Reference proteome</keyword>
<dbReference type="Pfam" id="PF08713">
    <property type="entry name" value="DNA_alkylation"/>
    <property type="match status" value="1"/>
</dbReference>
<dbReference type="Gene3D" id="1.25.10.90">
    <property type="match status" value="1"/>
</dbReference>
<dbReference type="PANTHER" id="PTHR34070">
    <property type="entry name" value="ARMADILLO-TYPE FOLD"/>
    <property type="match status" value="1"/>
</dbReference>
<reference evidence="1 2" key="1">
    <citation type="submission" date="2020-07" db="EMBL/GenBank/DDBJ databases">
        <title>Complete genome and description of Chryseobacterium manosquense strain Marseille-Q2069 sp. nov.</title>
        <authorList>
            <person name="Boxberger M."/>
        </authorList>
    </citation>
    <scope>NUCLEOTIDE SEQUENCE [LARGE SCALE GENOMIC DNA]</scope>
    <source>
        <strain evidence="1 2">Marseille-Q2069</strain>
    </source>
</reference>
<sequence length="239" mass="27740">MGNQSDAVKEALEMLALPEKAAFFPRFFKAGKGEYAEGDQFIGVTVPEQRKVAKEYFASISLEELSELLVSEIHEHRHCALLMLVSKFEKTKSAAEKSQIVEFYLSHKKYVNNWDLVDNSCYKILGRYCFENNDNSLLKALSEEDCLWSKRMAVVATMHHVKQGKFDLMKELVLKNLQHSHDLMHKANGWLLRVMGDKNEAELLNFLNENYRNMPRTSLRYAIEKLDEDLRQNYLKGKI</sequence>
<dbReference type="PANTHER" id="PTHR34070:SF1">
    <property type="entry name" value="DNA ALKYLATION REPAIR PROTEIN"/>
    <property type="match status" value="1"/>
</dbReference>
<organism evidence="1 2">
    <name type="scientific">Chryseobacterium manosquense</name>
    <dbReference type="NCBI Taxonomy" id="2754694"/>
    <lineage>
        <taxon>Bacteria</taxon>
        <taxon>Pseudomonadati</taxon>
        <taxon>Bacteroidota</taxon>
        <taxon>Flavobacteriia</taxon>
        <taxon>Flavobacteriales</taxon>
        <taxon>Weeksellaceae</taxon>
        <taxon>Chryseobacterium group</taxon>
        <taxon>Chryseobacterium</taxon>
    </lineage>
</organism>
<proteinExistence type="predicted"/>
<dbReference type="KEGG" id="cmaq:H0S70_11035"/>
<dbReference type="InterPro" id="IPR016024">
    <property type="entry name" value="ARM-type_fold"/>
</dbReference>
<accession>A0A7H1E0J8</accession>
<dbReference type="AlphaFoldDB" id="A0A7H1E0J8"/>
<gene>
    <name evidence="1" type="ORF">H0S70_11035</name>
</gene>
<evidence type="ECO:0000313" key="2">
    <source>
        <dbReference type="Proteomes" id="UP000516438"/>
    </source>
</evidence>
<dbReference type="Proteomes" id="UP000516438">
    <property type="component" value="Chromosome"/>
</dbReference>
<dbReference type="InterPro" id="IPR014825">
    <property type="entry name" value="DNA_alkylation"/>
</dbReference>
<evidence type="ECO:0000313" key="1">
    <source>
        <dbReference type="EMBL" id="QNS42756.1"/>
    </source>
</evidence>
<name>A0A7H1E0J8_9FLAO</name>